<keyword evidence="1" id="KW-0819">tRNA processing</keyword>
<evidence type="ECO:0000256" key="5">
    <source>
        <dbReference type="ARBA" id="ARBA00022884"/>
    </source>
</evidence>
<keyword evidence="2" id="KW-0540">Nuclease</keyword>
<organism evidence="7 8">
    <name type="scientific">Candidatus Campbellbacteria bacterium RIFCSPHIGHO2_12_FULL_35_10</name>
    <dbReference type="NCBI Taxonomy" id="1797578"/>
    <lineage>
        <taxon>Bacteria</taxon>
        <taxon>Candidatus Campbelliibacteriota</taxon>
    </lineage>
</organism>
<dbReference type="AlphaFoldDB" id="A0A1F5ENL4"/>
<dbReference type="GO" id="GO:0004526">
    <property type="term" value="F:ribonuclease P activity"/>
    <property type="evidence" value="ECO:0007669"/>
    <property type="project" value="UniProtKB-UniRule"/>
</dbReference>
<dbReference type="InterPro" id="IPR014721">
    <property type="entry name" value="Ribsml_uS5_D2-typ_fold_subgr"/>
</dbReference>
<dbReference type="PANTHER" id="PTHR33992:SF1">
    <property type="entry name" value="RIBONUCLEASE P PROTEIN COMPONENT"/>
    <property type="match status" value="1"/>
</dbReference>
<evidence type="ECO:0000256" key="6">
    <source>
        <dbReference type="NCBIfam" id="TIGR00188"/>
    </source>
</evidence>
<dbReference type="Gene3D" id="3.30.230.10">
    <property type="match status" value="1"/>
</dbReference>
<keyword evidence="4" id="KW-0378">Hydrolase</keyword>
<reference evidence="7 8" key="1">
    <citation type="journal article" date="2016" name="Nat. Commun.">
        <title>Thousands of microbial genomes shed light on interconnected biogeochemical processes in an aquifer system.</title>
        <authorList>
            <person name="Anantharaman K."/>
            <person name="Brown C.T."/>
            <person name="Hug L.A."/>
            <person name="Sharon I."/>
            <person name="Castelle C.J."/>
            <person name="Probst A.J."/>
            <person name="Thomas B.C."/>
            <person name="Singh A."/>
            <person name="Wilkins M.J."/>
            <person name="Karaoz U."/>
            <person name="Brodie E.L."/>
            <person name="Williams K.H."/>
            <person name="Hubbard S.S."/>
            <person name="Banfield J.F."/>
        </authorList>
    </citation>
    <scope>NUCLEOTIDE SEQUENCE [LARGE SCALE GENOMIC DNA]</scope>
</reference>
<evidence type="ECO:0000313" key="8">
    <source>
        <dbReference type="Proteomes" id="UP000185891"/>
    </source>
</evidence>
<sequence length="110" mass="12662">MLAKNLRLDRKEFNRIFKEGKTFHSDFLFAKILKENRVGNNFSVSVPTKVSKKAAGRNKLRRRGYSIIKNNLTNLKGGSSVIVILKKGAEELNFDEYKKEMESLLKKISK</sequence>
<dbReference type="EMBL" id="MFAA01000018">
    <property type="protein sequence ID" value="OGD68998.1"/>
    <property type="molecule type" value="Genomic_DNA"/>
</dbReference>
<comment type="caution">
    <text evidence="7">The sequence shown here is derived from an EMBL/GenBank/DDBJ whole genome shotgun (WGS) entry which is preliminary data.</text>
</comment>
<proteinExistence type="predicted"/>
<accession>A0A1F5ENL4</accession>
<dbReference type="Proteomes" id="UP000185891">
    <property type="component" value="Unassembled WGS sequence"/>
</dbReference>
<dbReference type="SUPFAM" id="SSF54211">
    <property type="entry name" value="Ribosomal protein S5 domain 2-like"/>
    <property type="match status" value="1"/>
</dbReference>
<name>A0A1F5ENL4_9BACT</name>
<evidence type="ECO:0000256" key="4">
    <source>
        <dbReference type="ARBA" id="ARBA00022801"/>
    </source>
</evidence>
<gene>
    <name evidence="7" type="ORF">A3E89_03070</name>
</gene>
<dbReference type="NCBIfam" id="TIGR00188">
    <property type="entry name" value="rnpA"/>
    <property type="match status" value="1"/>
</dbReference>
<dbReference type="GO" id="GO:0030677">
    <property type="term" value="C:ribonuclease P complex"/>
    <property type="evidence" value="ECO:0007669"/>
    <property type="project" value="TreeGrafter"/>
</dbReference>
<evidence type="ECO:0000256" key="1">
    <source>
        <dbReference type="ARBA" id="ARBA00022694"/>
    </source>
</evidence>
<dbReference type="Pfam" id="PF00825">
    <property type="entry name" value="Ribonuclease_P"/>
    <property type="match status" value="1"/>
</dbReference>
<dbReference type="GO" id="GO:0000049">
    <property type="term" value="F:tRNA binding"/>
    <property type="evidence" value="ECO:0007669"/>
    <property type="project" value="InterPro"/>
</dbReference>
<dbReference type="InterPro" id="IPR020568">
    <property type="entry name" value="Ribosomal_Su5_D2-typ_SF"/>
</dbReference>
<evidence type="ECO:0000256" key="2">
    <source>
        <dbReference type="ARBA" id="ARBA00022722"/>
    </source>
</evidence>
<evidence type="ECO:0000313" key="7">
    <source>
        <dbReference type="EMBL" id="OGD68998.1"/>
    </source>
</evidence>
<evidence type="ECO:0000256" key="3">
    <source>
        <dbReference type="ARBA" id="ARBA00022759"/>
    </source>
</evidence>
<dbReference type="PANTHER" id="PTHR33992">
    <property type="entry name" value="RIBONUCLEASE P PROTEIN COMPONENT"/>
    <property type="match status" value="1"/>
</dbReference>
<dbReference type="InterPro" id="IPR000100">
    <property type="entry name" value="RNase_P"/>
</dbReference>
<dbReference type="GO" id="GO:0042781">
    <property type="term" value="F:3'-tRNA processing endoribonuclease activity"/>
    <property type="evidence" value="ECO:0007669"/>
    <property type="project" value="TreeGrafter"/>
</dbReference>
<dbReference type="EC" id="3.1.26.5" evidence="6"/>
<protein>
    <recommendedName>
        <fullName evidence="6">Ribonuclease P protein component</fullName>
        <ecNumber evidence="6">3.1.26.5</ecNumber>
    </recommendedName>
</protein>
<keyword evidence="5" id="KW-0694">RNA-binding</keyword>
<keyword evidence="3" id="KW-0255">Endonuclease</keyword>